<sequence length="348" mass="37881">MSLPPTPAEAAALLHQLPLNSPIIEIFLNGIFTCLLIFSLGAIWIKQKGNDHRKTWSALIILLYSCATIHSSISWEFLILAFHNYGTSPDLLNALIHPNLTLKIVGLIANLLSILLADAIMVWRCWIIWGRSWIVVVLPILATIAGTVCAGLGVAGQIAVAFVQDSTSTTRLAPLVRFSTPFLSMSLAVTLYTTAVIAWRIIRVQRYANKHGIKRVNFDYSPVLEILIESSALYAASLFVFVVLLAMKNPNQNYLQNIHAQIAGIAPTIMIFRIAVGHARKNQDWMSPGSDLDLGSSVETSRPRGPDHLTGMDGVEEGGGGSTVGTSSSSVDRLQKSKTDLVENLQSV</sequence>
<feature type="transmembrane region" description="Helical" evidence="2">
    <location>
        <begin position="258"/>
        <end position="276"/>
    </location>
</feature>
<feature type="region of interest" description="Disordered" evidence="1">
    <location>
        <begin position="287"/>
        <end position="348"/>
    </location>
</feature>
<keyword evidence="2" id="KW-0472">Membrane</keyword>
<feature type="transmembrane region" description="Helical" evidence="2">
    <location>
        <begin position="102"/>
        <end position="123"/>
    </location>
</feature>
<evidence type="ECO:0000256" key="1">
    <source>
        <dbReference type="SAM" id="MobiDB-lite"/>
    </source>
</evidence>
<dbReference type="EMBL" id="JARJLG010000304">
    <property type="protein sequence ID" value="KAJ7718576.1"/>
    <property type="molecule type" value="Genomic_DNA"/>
</dbReference>
<name>A0AAD7HEG8_9AGAR</name>
<dbReference type="AlphaFoldDB" id="A0AAD7HEG8"/>
<proteinExistence type="predicted"/>
<keyword evidence="4" id="KW-1185">Reference proteome</keyword>
<accession>A0AAD7HEG8</accession>
<reference evidence="3" key="1">
    <citation type="submission" date="2023-03" db="EMBL/GenBank/DDBJ databases">
        <title>Massive genome expansion in bonnet fungi (Mycena s.s.) driven by repeated elements and novel gene families across ecological guilds.</title>
        <authorList>
            <consortium name="Lawrence Berkeley National Laboratory"/>
            <person name="Harder C.B."/>
            <person name="Miyauchi S."/>
            <person name="Viragh M."/>
            <person name="Kuo A."/>
            <person name="Thoen E."/>
            <person name="Andreopoulos B."/>
            <person name="Lu D."/>
            <person name="Skrede I."/>
            <person name="Drula E."/>
            <person name="Henrissat B."/>
            <person name="Morin E."/>
            <person name="Kohler A."/>
            <person name="Barry K."/>
            <person name="LaButti K."/>
            <person name="Morin E."/>
            <person name="Salamov A."/>
            <person name="Lipzen A."/>
            <person name="Mereny Z."/>
            <person name="Hegedus B."/>
            <person name="Baldrian P."/>
            <person name="Stursova M."/>
            <person name="Weitz H."/>
            <person name="Taylor A."/>
            <person name="Grigoriev I.V."/>
            <person name="Nagy L.G."/>
            <person name="Martin F."/>
            <person name="Kauserud H."/>
        </authorList>
    </citation>
    <scope>NUCLEOTIDE SEQUENCE</scope>
    <source>
        <strain evidence="3">CBHHK188m</strain>
    </source>
</reference>
<feature type="transmembrane region" description="Helical" evidence="2">
    <location>
        <begin position="182"/>
        <end position="202"/>
    </location>
</feature>
<dbReference type="Proteomes" id="UP001215280">
    <property type="component" value="Unassembled WGS sequence"/>
</dbReference>
<protein>
    <submittedName>
        <fullName evidence="3">Uncharacterized protein</fullName>
    </submittedName>
</protein>
<feature type="transmembrane region" description="Helical" evidence="2">
    <location>
        <begin position="223"/>
        <end position="246"/>
    </location>
</feature>
<organism evidence="3 4">
    <name type="scientific">Mycena maculata</name>
    <dbReference type="NCBI Taxonomy" id="230809"/>
    <lineage>
        <taxon>Eukaryota</taxon>
        <taxon>Fungi</taxon>
        <taxon>Dikarya</taxon>
        <taxon>Basidiomycota</taxon>
        <taxon>Agaricomycotina</taxon>
        <taxon>Agaricomycetes</taxon>
        <taxon>Agaricomycetidae</taxon>
        <taxon>Agaricales</taxon>
        <taxon>Marasmiineae</taxon>
        <taxon>Mycenaceae</taxon>
        <taxon>Mycena</taxon>
    </lineage>
</organism>
<keyword evidence="2" id="KW-0812">Transmembrane</keyword>
<comment type="caution">
    <text evidence="3">The sequence shown here is derived from an EMBL/GenBank/DDBJ whole genome shotgun (WGS) entry which is preliminary data.</text>
</comment>
<evidence type="ECO:0000313" key="4">
    <source>
        <dbReference type="Proteomes" id="UP001215280"/>
    </source>
</evidence>
<evidence type="ECO:0000256" key="2">
    <source>
        <dbReference type="SAM" id="Phobius"/>
    </source>
</evidence>
<feature type="transmembrane region" description="Helical" evidence="2">
    <location>
        <begin position="135"/>
        <end position="162"/>
    </location>
</feature>
<feature type="transmembrane region" description="Helical" evidence="2">
    <location>
        <begin position="57"/>
        <end position="82"/>
    </location>
</feature>
<evidence type="ECO:0000313" key="3">
    <source>
        <dbReference type="EMBL" id="KAJ7718576.1"/>
    </source>
</evidence>
<keyword evidence="2" id="KW-1133">Transmembrane helix</keyword>
<gene>
    <name evidence="3" type="ORF">DFH07DRAFT_860210</name>
</gene>
<feature type="transmembrane region" description="Helical" evidence="2">
    <location>
        <begin position="26"/>
        <end position="45"/>
    </location>
</feature>